<protein>
    <submittedName>
        <fullName evidence="3">3'-5' RNA exonuclease complex component</fullName>
    </submittedName>
</protein>
<dbReference type="FunCoup" id="A3LU45">
    <property type="interactions" value="125"/>
</dbReference>
<feature type="region of interest" description="Disordered" evidence="1">
    <location>
        <begin position="71"/>
        <end position="104"/>
    </location>
</feature>
<dbReference type="HOGENOM" id="CLU_012624_0_0_1"/>
<dbReference type="GO" id="GO:0000932">
    <property type="term" value="C:P-body"/>
    <property type="evidence" value="ECO:0007669"/>
    <property type="project" value="TreeGrafter"/>
</dbReference>
<dbReference type="PANTHER" id="PTHR23355">
    <property type="entry name" value="RIBONUCLEASE"/>
    <property type="match status" value="1"/>
</dbReference>
<evidence type="ECO:0000259" key="2">
    <source>
        <dbReference type="SMART" id="SM00955"/>
    </source>
</evidence>
<evidence type="ECO:0000256" key="1">
    <source>
        <dbReference type="SAM" id="MobiDB-lite"/>
    </source>
</evidence>
<dbReference type="PANTHER" id="PTHR23355:SF65">
    <property type="entry name" value="EXORIBONUCLEASE CYT-4, PUTATIVE (AFU_ORTHOLOGUE AFUA_7G01550)-RELATED"/>
    <property type="match status" value="1"/>
</dbReference>
<keyword evidence="3" id="KW-0378">Hydrolase</keyword>
<evidence type="ECO:0000313" key="4">
    <source>
        <dbReference type="Proteomes" id="UP000002258"/>
    </source>
</evidence>
<keyword evidence="4" id="KW-1185">Reference proteome</keyword>
<dbReference type="EMBL" id="CP000498">
    <property type="protein sequence ID" value="ABN66177.2"/>
    <property type="molecule type" value="Genomic_DNA"/>
</dbReference>
<dbReference type="InterPro" id="IPR050180">
    <property type="entry name" value="RNR_Ribonuclease"/>
</dbReference>
<dbReference type="STRING" id="322104.A3LU45"/>
<dbReference type="KEGG" id="pic:PICST_83466"/>
<keyword evidence="3" id="KW-0269">Exonuclease</keyword>
<dbReference type="GO" id="GO:0000175">
    <property type="term" value="F:3'-5'-RNA exonuclease activity"/>
    <property type="evidence" value="ECO:0007669"/>
    <property type="project" value="TreeGrafter"/>
</dbReference>
<dbReference type="SMART" id="SM00955">
    <property type="entry name" value="RNB"/>
    <property type="match status" value="1"/>
</dbReference>
<dbReference type="GO" id="GO:0006402">
    <property type="term" value="P:mRNA catabolic process"/>
    <property type="evidence" value="ECO:0007669"/>
    <property type="project" value="TreeGrafter"/>
</dbReference>
<dbReference type="eggNOG" id="KOG2102">
    <property type="taxonomic scope" value="Eukaryota"/>
</dbReference>
<dbReference type="InterPro" id="IPR012340">
    <property type="entry name" value="NA-bd_OB-fold"/>
</dbReference>
<dbReference type="RefSeq" id="XP_001384206.2">
    <property type="nucleotide sequence ID" value="XM_001384169.1"/>
</dbReference>
<feature type="region of interest" description="Disordered" evidence="1">
    <location>
        <begin position="1"/>
        <end position="29"/>
    </location>
</feature>
<dbReference type="AlphaFoldDB" id="A3LU45"/>
<reference evidence="3 4" key="1">
    <citation type="journal article" date="2007" name="Nat. Biotechnol.">
        <title>Genome sequence of the lignocellulose-bioconverting and xylose-fermenting yeast Pichia stipitis.</title>
        <authorList>
            <person name="Jeffries T.W."/>
            <person name="Grigoriev I.V."/>
            <person name="Grimwood J."/>
            <person name="Laplaza J.M."/>
            <person name="Aerts A."/>
            <person name="Salamov A."/>
            <person name="Schmutz J."/>
            <person name="Lindquist E."/>
            <person name="Dehal P."/>
            <person name="Shapiro H."/>
            <person name="Jin Y.S."/>
            <person name="Passoth V."/>
            <person name="Richardson P.M."/>
        </authorList>
    </citation>
    <scope>NUCLEOTIDE SEQUENCE [LARGE SCALE GENOMIC DNA]</scope>
    <source>
        <strain evidence="4">ATCC 58785 / CBS 6054 / NBRC 10063 / NRRL Y-11545</strain>
    </source>
</reference>
<dbReference type="Proteomes" id="UP000002258">
    <property type="component" value="Chromosome 4"/>
</dbReference>
<feature type="compositionally biased region" description="Basic and acidic residues" evidence="1">
    <location>
        <begin position="94"/>
        <end position="104"/>
    </location>
</feature>
<dbReference type="GO" id="GO:0003723">
    <property type="term" value="F:RNA binding"/>
    <property type="evidence" value="ECO:0007669"/>
    <property type="project" value="InterPro"/>
</dbReference>
<feature type="domain" description="RNB" evidence="2">
    <location>
        <begin position="647"/>
        <end position="1014"/>
    </location>
</feature>
<dbReference type="OrthoDB" id="2285229at2759"/>
<dbReference type="Pfam" id="PF00773">
    <property type="entry name" value="RNB"/>
    <property type="match status" value="1"/>
</dbReference>
<sequence>MPKRDKSVQNKTRNGVPKQKKGYQSDLKPSFLSAYGRQNVVEHRKDYQLPSNLMAARKLVVPDSLKNQYKPFDFSKKSSEPLKQAQKKSHINKQKKEVDESRSKIKDIVKNSNRMDSEFFNPSNQTLDLRLNNSILYEQITGNQKDRMEKRYGESSKRWLNSFYKLLNQTSKVETYAEIKKSISKAIQESSISTANVHHALSVGDLVVFSEESITFAIVVGAPKNLESDTYTFVDSRGEVTFGPAKSFAYRFPGVIPSEYHDIISSFVQLEKKYLDIAPVGLTDMDFSKSTASLPQELQTDFPEDDKPRSLNDGINFSENTDFVVAQATSQLLTNSNVNTYIIPTPARDLYCDSLTALAVEVFDEVSRMKKPLENLHRLLQFDRNGDPLSTPRSISLFELLHYLEELESSSFEVNNDDISSLGQFIDPESSYTDKAFPVSKYLALLSSLRIQSRSWNVIFASKSLLPVSVTILPANRTSIIHRVLAHIKDGGDLEFSQYCLKKAKGEPTPLPTFYHTLVQLFKDYTIGNFTNDLALEAALVSIIRMVDEKQYSSENRPDNTYSYEYSRARAYDLLKDIGAIDSDNSSRVDPVHWSNALNLPGQNVSASTDISEDYMDFLNESLTPVALLPLTMKEDFIPEDSLESIRKEFGETPIYCIDDADAHEVDDGISIHTSNDKYVLSVHVANPTSYIKPGSILNAIAFNRATTSYINEGAYFMFPKLISKLSGLGVDGQRTRTYAVQYSLDKKLIDSFVEKKLKDPDYEPPQEFCEQVLKQIDESIDVNFLIASRFPVGYTYNKVNEILGNMELIQSFKENRCNDEHFVNLYKLHNISKILKSIRHTLGGSFDYHSERMNVKIREELEPIKEESVIEVDADSFKLIPKNSTKSVEISKSSITSPSVSLVTEFMLFANSSSAKFADKNKIDFIYRSQNRKFNLQLIKEMEDKIVSKLRSGKSVSFEAQQILRVFSRSASLSTVAEFHDGVGIDKYGWVTSPLRRYVDVINHWNIASFLLQKAGRESSQYADEKQLRSAILHIQSKSLVDKRMQTVSNKFWLSTFLKEYTKMVNDKSCKITPIIFKLLVVGRRSGYINVEMVGFGARGQLEVSPKLLEDYSLEEIEVGDTLESDRFRVSRIDFIEDTLELVYV</sequence>
<dbReference type="InterPro" id="IPR001900">
    <property type="entry name" value="RNase_II/R"/>
</dbReference>
<evidence type="ECO:0000313" key="3">
    <source>
        <dbReference type="EMBL" id="ABN66177.2"/>
    </source>
</evidence>
<dbReference type="GeneID" id="4838713"/>
<dbReference type="OMA" id="VFCIDSE"/>
<dbReference type="SUPFAM" id="SSF50249">
    <property type="entry name" value="Nucleic acid-binding proteins"/>
    <property type="match status" value="1"/>
</dbReference>
<accession>A3LU45</accession>
<gene>
    <name evidence="3" type="primary">MSU1</name>
    <name evidence="3" type="ORF">PICST_83466</name>
</gene>
<name>A3LU45_PICST</name>
<keyword evidence="3" id="KW-0540">Nuclease</keyword>
<organism evidence="3 4">
    <name type="scientific">Scheffersomyces stipitis (strain ATCC 58785 / CBS 6054 / NBRC 10063 / NRRL Y-11545)</name>
    <name type="common">Yeast</name>
    <name type="synonym">Pichia stipitis</name>
    <dbReference type="NCBI Taxonomy" id="322104"/>
    <lineage>
        <taxon>Eukaryota</taxon>
        <taxon>Fungi</taxon>
        <taxon>Dikarya</taxon>
        <taxon>Ascomycota</taxon>
        <taxon>Saccharomycotina</taxon>
        <taxon>Pichiomycetes</taxon>
        <taxon>Debaryomycetaceae</taxon>
        <taxon>Scheffersomyces</taxon>
    </lineage>
</organism>
<dbReference type="InParanoid" id="A3LU45"/>
<proteinExistence type="predicted"/>